<keyword evidence="6" id="KW-0560">Oxidoreductase</keyword>
<dbReference type="GO" id="GO:0035999">
    <property type="term" value="P:tetrahydrofolate interconversion"/>
    <property type="evidence" value="ECO:0007669"/>
    <property type="project" value="UniProtKB-UniPathway"/>
</dbReference>
<dbReference type="InterPro" id="IPR029041">
    <property type="entry name" value="FAD-linked_oxidoreductase-like"/>
</dbReference>
<dbReference type="PANTHER" id="PTHR45754">
    <property type="entry name" value="METHYLENETETRAHYDROFOLATE REDUCTASE"/>
    <property type="match status" value="1"/>
</dbReference>
<dbReference type="GO" id="GO:0009086">
    <property type="term" value="P:methionine biosynthetic process"/>
    <property type="evidence" value="ECO:0007669"/>
    <property type="project" value="TreeGrafter"/>
</dbReference>
<proteinExistence type="inferred from homology"/>
<keyword evidence="4" id="KW-0285">Flavoprotein</keyword>
<evidence type="ECO:0000256" key="4">
    <source>
        <dbReference type="ARBA" id="ARBA00022630"/>
    </source>
</evidence>
<dbReference type="GO" id="GO:0004489">
    <property type="term" value="F:methylenetetrahydrofolate reductase [NAD(P)H] activity"/>
    <property type="evidence" value="ECO:0007669"/>
    <property type="project" value="InterPro"/>
</dbReference>
<dbReference type="OrthoDB" id="16284at2759"/>
<sequence length="304" mass="35483">MKFHIINKQKIFSKTPLKKIILENFCRENGKFFYSIEVTPKEETKIDFTKLKIQPLFVDITWIKNFNLITPIEDAPALKLANEIKSTHVVNSVTCYGLEDHHIEKVLRSELKLKNFTVLRGDYVDSEQKYKFANELIKEIRRRTSSEEVTIFCAGYPNTHNEAVNADEDLQNLKRKVESGVDAILTQVVFSSSKFVDFIKNCRRVGISQDIPIIPGLYIPFNFNELNLMLNIAKVKLDHGIYQSFEQLKDNNEEFKTFSLNFMIKVISEIQETSPEFIRGFHFFTLNNFEMVEKLIEIVNFSEM</sequence>
<dbReference type="AlphaFoldDB" id="A0A1J1IHF2"/>
<dbReference type="Pfam" id="PF02219">
    <property type="entry name" value="MTHFR"/>
    <property type="match status" value="1"/>
</dbReference>
<dbReference type="UniPathway" id="UPA00193"/>
<dbReference type="GO" id="GO:0071949">
    <property type="term" value="F:FAD binding"/>
    <property type="evidence" value="ECO:0007669"/>
    <property type="project" value="TreeGrafter"/>
</dbReference>
<dbReference type="InterPro" id="IPR003171">
    <property type="entry name" value="Mehydrof_redctse-like"/>
</dbReference>
<dbReference type="EMBL" id="CVRI01000047">
    <property type="protein sequence ID" value="CRK98462.1"/>
    <property type="molecule type" value="Genomic_DNA"/>
</dbReference>
<dbReference type="Proteomes" id="UP000183832">
    <property type="component" value="Unassembled WGS sequence"/>
</dbReference>
<protein>
    <submittedName>
        <fullName evidence="8">CLUMA_CG011819, isoform A</fullName>
    </submittedName>
</protein>
<evidence type="ECO:0000313" key="8">
    <source>
        <dbReference type="EMBL" id="CRK98462.1"/>
    </source>
</evidence>
<evidence type="ECO:0000256" key="3">
    <source>
        <dbReference type="ARBA" id="ARBA00006743"/>
    </source>
</evidence>
<evidence type="ECO:0000256" key="7">
    <source>
        <dbReference type="RuleBase" id="RU004254"/>
    </source>
</evidence>
<accession>A0A1J1IHF2</accession>
<evidence type="ECO:0000256" key="5">
    <source>
        <dbReference type="ARBA" id="ARBA00022827"/>
    </source>
</evidence>
<comment type="similarity">
    <text evidence="3">Belongs to the methylenetetrahydrofolate reductase family.</text>
</comment>
<dbReference type="SUPFAM" id="SSF51730">
    <property type="entry name" value="FAD-linked oxidoreductase"/>
    <property type="match status" value="1"/>
</dbReference>
<gene>
    <name evidence="8" type="ORF">CLUMA_CG011819</name>
</gene>
<name>A0A1J1IHF2_9DIPT</name>
<keyword evidence="9" id="KW-1185">Reference proteome</keyword>
<comment type="pathway">
    <text evidence="2 7">One-carbon metabolism; tetrahydrofolate interconversion.</text>
</comment>
<comment type="cofactor">
    <cofactor evidence="1">
        <name>FAD</name>
        <dbReference type="ChEBI" id="CHEBI:57692"/>
    </cofactor>
</comment>
<dbReference type="STRING" id="568069.A0A1J1IHF2"/>
<evidence type="ECO:0000313" key="9">
    <source>
        <dbReference type="Proteomes" id="UP000183832"/>
    </source>
</evidence>
<evidence type="ECO:0000256" key="1">
    <source>
        <dbReference type="ARBA" id="ARBA00001974"/>
    </source>
</evidence>
<dbReference type="PANTHER" id="PTHR45754:SF3">
    <property type="entry name" value="METHYLENETETRAHYDROFOLATE REDUCTASE (NADPH)"/>
    <property type="match status" value="1"/>
</dbReference>
<organism evidence="8 9">
    <name type="scientific">Clunio marinus</name>
    <dbReference type="NCBI Taxonomy" id="568069"/>
    <lineage>
        <taxon>Eukaryota</taxon>
        <taxon>Metazoa</taxon>
        <taxon>Ecdysozoa</taxon>
        <taxon>Arthropoda</taxon>
        <taxon>Hexapoda</taxon>
        <taxon>Insecta</taxon>
        <taxon>Pterygota</taxon>
        <taxon>Neoptera</taxon>
        <taxon>Endopterygota</taxon>
        <taxon>Diptera</taxon>
        <taxon>Nematocera</taxon>
        <taxon>Chironomoidea</taxon>
        <taxon>Chironomidae</taxon>
        <taxon>Clunio</taxon>
    </lineage>
</organism>
<dbReference type="Gene3D" id="3.20.20.220">
    <property type="match status" value="1"/>
</dbReference>
<keyword evidence="5" id="KW-0274">FAD</keyword>
<dbReference type="GO" id="GO:0005829">
    <property type="term" value="C:cytosol"/>
    <property type="evidence" value="ECO:0007669"/>
    <property type="project" value="TreeGrafter"/>
</dbReference>
<evidence type="ECO:0000256" key="6">
    <source>
        <dbReference type="ARBA" id="ARBA00023002"/>
    </source>
</evidence>
<reference evidence="8 9" key="1">
    <citation type="submission" date="2015-04" db="EMBL/GenBank/DDBJ databases">
        <authorList>
            <person name="Syromyatnikov M.Y."/>
            <person name="Popov V.N."/>
        </authorList>
    </citation>
    <scope>NUCLEOTIDE SEQUENCE [LARGE SCALE GENOMIC DNA]</scope>
</reference>
<evidence type="ECO:0000256" key="2">
    <source>
        <dbReference type="ARBA" id="ARBA00004777"/>
    </source>
</evidence>